<evidence type="ECO:0000313" key="3">
    <source>
        <dbReference type="Proteomes" id="UP000215127"/>
    </source>
</evidence>
<sequence>MQIFKLSIILFMTSAAMAEFICEVMSEEHPEGRCIGIKGDRGIYACDSDVPCRKSHHCTPDWKNPNTRLGEYGADCS</sequence>
<feature type="chain" id="PRO_5012237015" evidence="1">
    <location>
        <begin position="19"/>
        <end position="77"/>
    </location>
</feature>
<reference evidence="2 3" key="1">
    <citation type="submission" date="2016-06" db="EMBL/GenBank/DDBJ databases">
        <authorList>
            <person name="Kjaerup R.B."/>
            <person name="Dalgaard T.S."/>
            <person name="Juul-Madsen H.R."/>
        </authorList>
    </citation>
    <scope>NUCLEOTIDE SEQUENCE [LARGE SCALE GENOMIC DNA]</scope>
</reference>
<feature type="signal peptide" evidence="1">
    <location>
        <begin position="1"/>
        <end position="18"/>
    </location>
</feature>
<evidence type="ECO:0000256" key="1">
    <source>
        <dbReference type="SAM" id="SignalP"/>
    </source>
</evidence>
<gene>
    <name evidence="2" type="ORF">ZT3D7_G5198</name>
</gene>
<evidence type="ECO:0000313" key="2">
    <source>
        <dbReference type="EMBL" id="SMQ50046.1"/>
    </source>
</evidence>
<proteinExistence type="predicted"/>
<dbReference type="EMBL" id="LT853695">
    <property type="protein sequence ID" value="SMQ50046.1"/>
    <property type="molecule type" value="Genomic_DNA"/>
</dbReference>
<dbReference type="Proteomes" id="UP000215127">
    <property type="component" value="Chromosome 4"/>
</dbReference>
<dbReference type="AlphaFoldDB" id="A0A1X7RRL4"/>
<organism evidence="2 3">
    <name type="scientific">Zymoseptoria tritici (strain ST99CH_3D7)</name>
    <dbReference type="NCBI Taxonomy" id="1276538"/>
    <lineage>
        <taxon>Eukaryota</taxon>
        <taxon>Fungi</taxon>
        <taxon>Dikarya</taxon>
        <taxon>Ascomycota</taxon>
        <taxon>Pezizomycotina</taxon>
        <taxon>Dothideomycetes</taxon>
        <taxon>Dothideomycetidae</taxon>
        <taxon>Mycosphaerellales</taxon>
        <taxon>Mycosphaerellaceae</taxon>
        <taxon>Zymoseptoria</taxon>
    </lineage>
</organism>
<keyword evidence="3" id="KW-1185">Reference proteome</keyword>
<protein>
    <submittedName>
        <fullName evidence="2">Uncharacterized protein</fullName>
    </submittedName>
</protein>
<name>A0A1X7RRL4_ZYMT9</name>
<accession>A0A1X7RRL4</accession>
<keyword evidence="1" id="KW-0732">Signal</keyword>